<reference evidence="3 4" key="1">
    <citation type="submission" date="2024-09" db="EMBL/GenBank/DDBJ databases">
        <authorList>
            <person name="Sun Q."/>
            <person name="Mori K."/>
        </authorList>
    </citation>
    <scope>NUCLEOTIDE SEQUENCE [LARGE SCALE GENOMIC DNA]</scope>
    <source>
        <strain evidence="3 4">CCM 8677</strain>
    </source>
</reference>
<dbReference type="GO" id="GO:0003677">
    <property type="term" value="F:DNA binding"/>
    <property type="evidence" value="ECO:0007669"/>
    <property type="project" value="UniProtKB-KW"/>
</dbReference>
<dbReference type="Pfam" id="PF11740">
    <property type="entry name" value="KfrA_N"/>
    <property type="match status" value="1"/>
</dbReference>
<evidence type="ECO:0000313" key="3">
    <source>
        <dbReference type="EMBL" id="MFC0348702.1"/>
    </source>
</evidence>
<evidence type="ECO:0000259" key="2">
    <source>
        <dbReference type="Pfam" id="PF11740"/>
    </source>
</evidence>
<gene>
    <name evidence="3" type="ORF">ACFFJH_02705</name>
</gene>
<evidence type="ECO:0000313" key="4">
    <source>
        <dbReference type="Proteomes" id="UP001589844"/>
    </source>
</evidence>
<evidence type="ECO:0000256" key="1">
    <source>
        <dbReference type="SAM" id="Coils"/>
    </source>
</evidence>
<keyword evidence="4" id="KW-1185">Reference proteome</keyword>
<dbReference type="Gene3D" id="1.10.287.1490">
    <property type="match status" value="1"/>
</dbReference>
<comment type="caution">
    <text evidence="3">The sequence shown here is derived from an EMBL/GenBank/DDBJ whole genome shotgun (WGS) entry which is preliminary data.</text>
</comment>
<dbReference type="InterPro" id="IPR021104">
    <property type="entry name" value="KfrA_DNA-bd_N"/>
</dbReference>
<proteinExistence type="predicted"/>
<protein>
    <submittedName>
        <fullName evidence="3">DNA-binding protein</fullName>
    </submittedName>
</protein>
<feature type="coiled-coil region" evidence="1">
    <location>
        <begin position="160"/>
        <end position="251"/>
    </location>
</feature>
<sequence>MKYYVITWYVICYDISWNGDMARTGLYKSEVKKARDALMAQGRHPSVDAVRVALGNTGSKSTIHKYLKELEMEDGGIAERKTSISEALHDLVARLAVQLEEEANARINEVQTQSTENERQLNASIATLTTANEALSGKLSAAEVRNQSEVAAHARTSESLQRETILRHTLEQQVADLKERLGENEAHRQSLETKHTHAREALEHYRESVKEQRDQDIRRHEHQIQQLQGEIRHLQQNLVLKQNEITGLNQDGARLVTELSQAKKSIYDLQSAERKHVSEIESLKVAASHIPLLKSDLATKEAAIIELRNQLSEVSKQNNELKARFHEQQLELVKSLAVVETQKMILTELQVRFADKKKA</sequence>
<name>A0ABV6IAK9_9BURK</name>
<dbReference type="Proteomes" id="UP001589844">
    <property type="component" value="Unassembled WGS sequence"/>
</dbReference>
<keyword evidence="1" id="KW-0175">Coiled coil</keyword>
<feature type="domain" description="KfrA N-terminal DNA-binding" evidence="2">
    <location>
        <begin position="28"/>
        <end position="137"/>
    </location>
</feature>
<dbReference type="RefSeq" id="WP_390209862.1">
    <property type="nucleotide sequence ID" value="NZ_JBHLXJ010000002.1"/>
</dbReference>
<dbReference type="EMBL" id="JBHLXJ010000002">
    <property type="protein sequence ID" value="MFC0348702.1"/>
    <property type="molecule type" value="Genomic_DNA"/>
</dbReference>
<organism evidence="3 4">
    <name type="scientific">Undibacterium danionis</name>
    <dbReference type="NCBI Taxonomy" id="1812100"/>
    <lineage>
        <taxon>Bacteria</taxon>
        <taxon>Pseudomonadati</taxon>
        <taxon>Pseudomonadota</taxon>
        <taxon>Betaproteobacteria</taxon>
        <taxon>Burkholderiales</taxon>
        <taxon>Oxalobacteraceae</taxon>
        <taxon>Undibacterium</taxon>
    </lineage>
</organism>
<keyword evidence="3" id="KW-0238">DNA-binding</keyword>
<accession>A0ABV6IAK9</accession>
<feature type="coiled-coil region" evidence="1">
    <location>
        <begin position="297"/>
        <end position="331"/>
    </location>
</feature>